<accession>A0ABX8NBS0</accession>
<evidence type="ECO:0000313" key="2">
    <source>
        <dbReference type="Proteomes" id="UP001046350"/>
    </source>
</evidence>
<dbReference type="EMBL" id="CP077076">
    <property type="protein sequence ID" value="QXH53320.1"/>
    <property type="molecule type" value="Genomic_DNA"/>
</dbReference>
<keyword evidence="2" id="KW-1185">Reference proteome</keyword>
<dbReference type="InterPro" id="IPR001646">
    <property type="entry name" value="5peptide_repeat"/>
</dbReference>
<gene>
    <name evidence="1" type="ORF">KSS94_09465</name>
</gene>
<dbReference type="RefSeq" id="WP_217842725.1">
    <property type="nucleotide sequence ID" value="NZ_CP077076.1"/>
</dbReference>
<sequence>MSNVFFAQSQAVFHYETRQLRNRLREAWVSAQHGRRKPPTLKKCREMLADEYGYGLSELSVIQELTGRFVERNLMEGKWINNPYPVWRPGIYYRQLKALQYALEHRMPVQQAASKHGVTFAGFHFSDLLMCKLSQHYRLRYLDLSGLIAPFSMIHDLWTVPSFENADLRHARFYQTYCDPSVSPGVVAADTNFDGADLRHADFRLSYLARSSFSRARVDGTDFRGAVMTRTRLMGATGRYLEGERRGNRDWFIFE</sequence>
<proteinExistence type="predicted"/>
<organism evidence="1 2">
    <name type="scientific">Pseudomonas fakonensis</name>
    <dbReference type="NCBI Taxonomy" id="2842355"/>
    <lineage>
        <taxon>Bacteria</taxon>
        <taxon>Pseudomonadati</taxon>
        <taxon>Pseudomonadota</taxon>
        <taxon>Gammaproteobacteria</taxon>
        <taxon>Pseudomonadales</taxon>
        <taxon>Pseudomonadaceae</taxon>
        <taxon>Pseudomonas</taxon>
    </lineage>
</organism>
<evidence type="ECO:0000313" key="1">
    <source>
        <dbReference type="EMBL" id="QXH53320.1"/>
    </source>
</evidence>
<dbReference type="Pfam" id="PF00805">
    <property type="entry name" value="Pentapeptide"/>
    <property type="match status" value="1"/>
</dbReference>
<reference evidence="1" key="1">
    <citation type="journal article" date="2021" name="Microorganisms">
        <title>The Ever-Expanding Pseudomonas Genus: Description of 43 New Species and Partition of the Pseudomonas putida Group.</title>
        <authorList>
            <person name="Girard L."/>
            <person name="Lood C."/>
            <person name="Hofte M."/>
            <person name="Vandamme P."/>
            <person name="Rokni-Zadeh H."/>
            <person name="van Noort V."/>
            <person name="Lavigne R."/>
            <person name="De Mot R."/>
        </authorList>
    </citation>
    <scope>NUCLEOTIDE SEQUENCE</scope>
    <source>
        <strain evidence="1">COW40</strain>
    </source>
</reference>
<name>A0ABX8NBS0_9PSED</name>
<protein>
    <submittedName>
        <fullName evidence="1">Pentapeptide repeat-containing protein</fullName>
    </submittedName>
</protein>
<dbReference type="Proteomes" id="UP001046350">
    <property type="component" value="Chromosome"/>
</dbReference>